<dbReference type="SMART" id="SM00421">
    <property type="entry name" value="HTH_LUXR"/>
    <property type="match status" value="1"/>
</dbReference>
<dbReference type="InterPro" id="IPR000792">
    <property type="entry name" value="Tscrpt_reg_LuxR_C"/>
</dbReference>
<reference evidence="4" key="1">
    <citation type="submission" date="2022-06" db="EMBL/GenBank/DDBJ databases">
        <authorList>
            <person name="Ping M."/>
        </authorList>
    </citation>
    <scope>NUCLEOTIDE SEQUENCE</scope>
    <source>
        <strain evidence="4">JCM11759T</strain>
    </source>
</reference>
<dbReference type="RefSeq" id="WP_254417733.1">
    <property type="nucleotide sequence ID" value="NZ_BAAAJB010000035.1"/>
</dbReference>
<dbReference type="Gene3D" id="1.25.40.10">
    <property type="entry name" value="Tetratricopeptide repeat domain"/>
    <property type="match status" value="1"/>
</dbReference>
<feature type="domain" description="HTH luxR-type" evidence="3">
    <location>
        <begin position="887"/>
        <end position="952"/>
    </location>
</feature>
<dbReference type="PROSITE" id="PS00622">
    <property type="entry name" value="HTH_LUXR_1"/>
    <property type="match status" value="1"/>
</dbReference>
<dbReference type="InterPro" id="IPR016032">
    <property type="entry name" value="Sig_transdc_resp-reg_C-effctor"/>
</dbReference>
<dbReference type="InterPro" id="IPR041664">
    <property type="entry name" value="AAA_16"/>
</dbReference>
<dbReference type="PANTHER" id="PTHR16305:SF35">
    <property type="entry name" value="TRANSCRIPTIONAL ACTIVATOR DOMAIN"/>
    <property type="match status" value="1"/>
</dbReference>
<dbReference type="EMBL" id="CP099837">
    <property type="protein sequence ID" value="USY18331.1"/>
    <property type="molecule type" value="Genomic_DNA"/>
</dbReference>
<dbReference type="Proteomes" id="UP001055940">
    <property type="component" value="Chromosome"/>
</dbReference>
<dbReference type="Gene3D" id="1.10.10.10">
    <property type="entry name" value="Winged helix-like DNA-binding domain superfamily/Winged helix DNA-binding domain"/>
    <property type="match status" value="1"/>
</dbReference>
<dbReference type="InterPro" id="IPR027417">
    <property type="entry name" value="P-loop_NTPase"/>
</dbReference>
<evidence type="ECO:0000256" key="1">
    <source>
        <dbReference type="ARBA" id="ARBA00022741"/>
    </source>
</evidence>
<keyword evidence="1" id="KW-0547">Nucleotide-binding</keyword>
<dbReference type="Pfam" id="PF13191">
    <property type="entry name" value="AAA_16"/>
    <property type="match status" value="1"/>
</dbReference>
<proteinExistence type="predicted"/>
<evidence type="ECO:0000256" key="2">
    <source>
        <dbReference type="ARBA" id="ARBA00022840"/>
    </source>
</evidence>
<protein>
    <submittedName>
        <fullName evidence="4">AAA family ATPase</fullName>
    </submittedName>
</protein>
<dbReference type="SUPFAM" id="SSF48452">
    <property type="entry name" value="TPR-like"/>
    <property type="match status" value="1"/>
</dbReference>
<evidence type="ECO:0000313" key="4">
    <source>
        <dbReference type="EMBL" id="USY18331.1"/>
    </source>
</evidence>
<gene>
    <name evidence="4" type="ORF">NE857_23870</name>
</gene>
<dbReference type="CDD" id="cd06170">
    <property type="entry name" value="LuxR_C_like"/>
    <property type="match status" value="1"/>
</dbReference>
<name>A0ABY5D1T5_9ACTN</name>
<dbReference type="SUPFAM" id="SSF46894">
    <property type="entry name" value="C-terminal effector domain of the bipartite response regulators"/>
    <property type="match status" value="1"/>
</dbReference>
<sequence length="954" mass="102362">MSPSALVGRQRQLDHLLSDAARVGGGELRAVLLCGDAGIGKTRLITEYLTRTPLARTATGACLELGAEGIAFAPFTAVLRQLVRDGGGAGGVGNRTAGGELARLVPALGEAPEVTQESRARLFEAVLTFLEENALPGGLVVVLEDLHWADASTRDLLVFLLRNLEAVPLHLVVSVRSDDLHRTHPLRRLLPELERLPGVGRVDLEPLSREEVAEQASALGRQADPDLLLERSGGNPLFVESFLADPAPLESALPDGPRELLLRAVEPLPEGARQVLGLASVAGDRVEHDLLAEVAEASGVGEGALESALRQAVDARILRATDTGYVFRHALLAEAVKEDLLPGQRVRAHRRYAEVLDAGGSVLSRAETVAQLAHHAYAAHDHPRALTAAWAAAEHAAATAAHPEYLALLERVLELWEMVPDAAERLGQTHGELLLRVCRAAQIAGSLRRSVRHATDGLTSLDLAAAPETAARLLVARARAYKDLGRTEALDDLRAAAALLPEGHPERAAVSAATGSVLLVWGWDTEAEEVTRAAIEEARACGDRTSEADALITLGSLLDSTGSAEALELLREGVRIARELGDVRVEMRGLNNLGNNHASRFEFEEWLVCARQVQERRAELGVLYAPDTSYVNGMPEALMALGRLEEARAELRASPATEGRVGALHQAALGQLAVLEGDWTAAQGAVDEIDRLLPWDTTPPVEHVLRYNLRILLLVHGPEERPAEAARLILDGEADTGLLSRVRVIAHGLSTMAGVAWRLRRRAEPADRELADELAGRLLATLAREDWPTSPAGELTRNACAGFLEPDPVRALEHWKRALPLAARVRWTLRVEYLHGAFWAAHEAGEAELARELSEGAEGMLAEFDARLVHQHVAEMRVALGGALNPSVVLPAGLTRREAEVLVEVAKGLSNQEVGAALFISAKTVSAHLSNLMAKLGAKNRTTAVARARDLGLV</sequence>
<evidence type="ECO:0000313" key="5">
    <source>
        <dbReference type="Proteomes" id="UP001055940"/>
    </source>
</evidence>
<dbReference type="SUPFAM" id="SSF52540">
    <property type="entry name" value="P-loop containing nucleoside triphosphate hydrolases"/>
    <property type="match status" value="1"/>
</dbReference>
<keyword evidence="5" id="KW-1185">Reference proteome</keyword>
<evidence type="ECO:0000259" key="3">
    <source>
        <dbReference type="PROSITE" id="PS50043"/>
    </source>
</evidence>
<accession>A0ABY5D1T5</accession>
<organism evidence="4 5">
    <name type="scientific">Nocardiopsis exhalans</name>
    <dbReference type="NCBI Taxonomy" id="163604"/>
    <lineage>
        <taxon>Bacteria</taxon>
        <taxon>Bacillati</taxon>
        <taxon>Actinomycetota</taxon>
        <taxon>Actinomycetes</taxon>
        <taxon>Streptosporangiales</taxon>
        <taxon>Nocardiopsidaceae</taxon>
        <taxon>Nocardiopsis</taxon>
    </lineage>
</organism>
<dbReference type="InterPro" id="IPR011990">
    <property type="entry name" value="TPR-like_helical_dom_sf"/>
</dbReference>
<dbReference type="PROSITE" id="PS50043">
    <property type="entry name" value="HTH_LUXR_2"/>
    <property type="match status" value="1"/>
</dbReference>
<dbReference type="InterPro" id="IPR036388">
    <property type="entry name" value="WH-like_DNA-bd_sf"/>
</dbReference>
<dbReference type="Pfam" id="PF00196">
    <property type="entry name" value="GerE"/>
    <property type="match status" value="1"/>
</dbReference>
<keyword evidence="2" id="KW-0067">ATP-binding</keyword>
<dbReference type="PANTHER" id="PTHR16305">
    <property type="entry name" value="TESTICULAR SOLUBLE ADENYLYL CYCLASE"/>
    <property type="match status" value="1"/>
</dbReference>
<dbReference type="PRINTS" id="PR00038">
    <property type="entry name" value="HTHLUXR"/>
</dbReference>